<evidence type="ECO:0000313" key="3">
    <source>
        <dbReference type="EMBL" id="MFD0705389.1"/>
    </source>
</evidence>
<dbReference type="CDD" id="cd19103">
    <property type="entry name" value="AKR_unchar"/>
    <property type="match status" value="1"/>
</dbReference>
<protein>
    <submittedName>
        <fullName evidence="3">Aldo/keto reductase</fullName>
    </submittedName>
</protein>
<dbReference type="InterPro" id="IPR050523">
    <property type="entry name" value="AKR_Detox_Biosynth"/>
</dbReference>
<dbReference type="RefSeq" id="WP_377939206.1">
    <property type="nucleotide sequence ID" value="NZ_JBHTHQ010000021.1"/>
</dbReference>
<organism evidence="3 4">
    <name type="scientific">Alloscardovia venturai</name>
    <dbReference type="NCBI Taxonomy" id="1769421"/>
    <lineage>
        <taxon>Bacteria</taxon>
        <taxon>Bacillati</taxon>
        <taxon>Actinomycetota</taxon>
        <taxon>Actinomycetes</taxon>
        <taxon>Bifidobacteriales</taxon>
        <taxon>Bifidobacteriaceae</taxon>
        <taxon>Alloscardovia</taxon>
    </lineage>
</organism>
<feature type="domain" description="NADP-dependent oxidoreductase" evidence="2">
    <location>
        <begin position="9"/>
        <end position="283"/>
    </location>
</feature>
<dbReference type="Pfam" id="PF00248">
    <property type="entry name" value="Aldo_ket_red"/>
    <property type="match status" value="1"/>
</dbReference>
<comment type="caution">
    <text evidence="3">The sequence shown here is derived from an EMBL/GenBank/DDBJ whole genome shotgun (WGS) entry which is preliminary data.</text>
</comment>
<dbReference type="PANTHER" id="PTHR43364:SF4">
    <property type="entry name" value="NAD(P)-LINKED OXIDOREDUCTASE SUPERFAMILY PROTEIN"/>
    <property type="match status" value="1"/>
</dbReference>
<evidence type="ECO:0000313" key="4">
    <source>
        <dbReference type="Proteomes" id="UP001597036"/>
    </source>
</evidence>
<dbReference type="InterPro" id="IPR036812">
    <property type="entry name" value="NAD(P)_OxRdtase_dom_sf"/>
</dbReference>
<dbReference type="Gene3D" id="3.20.20.100">
    <property type="entry name" value="NADP-dependent oxidoreductase domain"/>
    <property type="match status" value="1"/>
</dbReference>
<dbReference type="SUPFAM" id="SSF51430">
    <property type="entry name" value="NAD(P)-linked oxidoreductase"/>
    <property type="match status" value="1"/>
</dbReference>
<dbReference type="EMBL" id="JBHTHQ010000021">
    <property type="protein sequence ID" value="MFD0705389.1"/>
    <property type="molecule type" value="Genomic_DNA"/>
</dbReference>
<dbReference type="PANTHER" id="PTHR43364">
    <property type="entry name" value="NADH-SPECIFIC METHYLGLYOXAL REDUCTASE-RELATED"/>
    <property type="match status" value="1"/>
</dbReference>
<dbReference type="Proteomes" id="UP001597036">
    <property type="component" value="Unassembled WGS sequence"/>
</dbReference>
<evidence type="ECO:0000256" key="1">
    <source>
        <dbReference type="ARBA" id="ARBA00023002"/>
    </source>
</evidence>
<accession>A0ABW2Y722</accession>
<dbReference type="InterPro" id="IPR020471">
    <property type="entry name" value="AKR"/>
</dbReference>
<sequence length="300" mass="32530">MGGGAGGDTVFGNHMDAADLKNAFERAMSHGLNLFDTAFAYENGDSERILGELASTVKRGDIIISDRFTPQMANPAADNTVMDMLNGLLQRMGMDYFDIYWIHNSADVDRWTPQLVGAVKSGKIKRVGVSNHSLEQIKHAQEILDPFGIKISAVQNHFSLLYRNSIDDGLLDYCKENDIQFFFYMVLEQGALSGKYDSEHLLPAGTMRGNNYNPMMPALAPLIEQLCGIGVKYGVSAAQVSTAWAIGRGTTPILGVTKPKRVDDAAGSVNLTLTADEVENLENTARSAGVDTCGGWEGQA</sequence>
<reference evidence="4" key="1">
    <citation type="journal article" date="2019" name="Int. J. Syst. Evol. Microbiol.">
        <title>The Global Catalogue of Microorganisms (GCM) 10K type strain sequencing project: providing services to taxonomists for standard genome sequencing and annotation.</title>
        <authorList>
            <consortium name="The Broad Institute Genomics Platform"/>
            <consortium name="The Broad Institute Genome Sequencing Center for Infectious Disease"/>
            <person name="Wu L."/>
            <person name="Ma J."/>
        </authorList>
    </citation>
    <scope>NUCLEOTIDE SEQUENCE [LARGE SCALE GENOMIC DNA]</scope>
    <source>
        <strain evidence="4">CCM 8604</strain>
    </source>
</reference>
<proteinExistence type="predicted"/>
<keyword evidence="4" id="KW-1185">Reference proteome</keyword>
<dbReference type="InterPro" id="IPR023210">
    <property type="entry name" value="NADP_OxRdtase_dom"/>
</dbReference>
<evidence type="ECO:0000259" key="2">
    <source>
        <dbReference type="Pfam" id="PF00248"/>
    </source>
</evidence>
<keyword evidence="1" id="KW-0560">Oxidoreductase</keyword>
<name>A0ABW2Y722_9BIFI</name>
<dbReference type="PRINTS" id="PR00069">
    <property type="entry name" value="ALDKETRDTASE"/>
</dbReference>
<gene>
    <name evidence="3" type="ORF">ACFQY8_06490</name>
</gene>